<dbReference type="AlphaFoldDB" id="A0A2G9SAK7"/>
<evidence type="ECO:0000313" key="1">
    <source>
        <dbReference type="EMBL" id="PIO36471.1"/>
    </source>
</evidence>
<name>A0A2G9SAK7_AQUCT</name>
<organism evidence="1">
    <name type="scientific">Aquarana catesbeiana</name>
    <name type="common">American bullfrog</name>
    <name type="synonym">Rana catesbeiana</name>
    <dbReference type="NCBI Taxonomy" id="8400"/>
    <lineage>
        <taxon>Eukaryota</taxon>
        <taxon>Metazoa</taxon>
        <taxon>Chordata</taxon>
        <taxon>Craniata</taxon>
        <taxon>Vertebrata</taxon>
        <taxon>Euteleostomi</taxon>
        <taxon>Amphibia</taxon>
        <taxon>Batrachia</taxon>
        <taxon>Anura</taxon>
        <taxon>Neobatrachia</taxon>
        <taxon>Ranoidea</taxon>
        <taxon>Ranidae</taxon>
        <taxon>Aquarana</taxon>
    </lineage>
</organism>
<dbReference type="EMBL" id="KV926829">
    <property type="protein sequence ID" value="PIO36471.1"/>
    <property type="molecule type" value="Genomic_DNA"/>
</dbReference>
<reference evidence="1" key="1">
    <citation type="submission" date="2017-08" db="EMBL/GenBank/DDBJ databases">
        <title>Assembly of the North American Bullfrog Genome.</title>
        <authorList>
            <person name="Warren R.L."/>
            <person name="Vandervalk B.P."/>
            <person name="Kucuk E."/>
            <person name="Birol I."/>
            <person name="Helbing C."/>
            <person name="Pandoh P."/>
            <person name="Behsaz B."/>
            <person name="Mohamadi H."/>
            <person name="Chu J."/>
            <person name="Jackman S."/>
            <person name="Hammond S.A."/>
            <person name="Veldhoen N."/>
            <person name="Kirk H."/>
            <person name="Zhao Y."/>
            <person name="Coope R."/>
            <person name="Pleasance S."/>
            <person name="Moore R."/>
            <person name="Holt R."/>
        </authorList>
    </citation>
    <scope>NUCLEOTIDE SEQUENCE</scope>
    <source>
        <strain evidence="1">Bruno</strain>
        <tissue evidence="1">Liver</tissue>
    </source>
</reference>
<protein>
    <submittedName>
        <fullName evidence="1">Uncharacterized protein</fullName>
    </submittedName>
</protein>
<gene>
    <name evidence="1" type="ORF">AB205_0145080</name>
</gene>
<accession>A0A2G9SAK7</accession>
<proteinExistence type="predicted"/>
<sequence>MDHMGYSLAEMLLEDLQHSASIRRPLEMNMMICQTLMLCKWKVFENGRYSLKRSMITLADY</sequence>